<evidence type="ECO:0000256" key="2">
    <source>
        <dbReference type="ARBA" id="ARBA00022692"/>
    </source>
</evidence>
<feature type="non-terminal residue" evidence="6">
    <location>
        <position position="162"/>
    </location>
</feature>
<dbReference type="EMBL" id="JARBDR010000771">
    <property type="protein sequence ID" value="KAJ8307639.1"/>
    <property type="molecule type" value="Genomic_DNA"/>
</dbReference>
<keyword evidence="7" id="KW-1185">Reference proteome</keyword>
<comment type="caution">
    <text evidence="6">The sequence shown here is derived from an EMBL/GenBank/DDBJ whole genome shotgun (WGS) entry which is preliminary data.</text>
</comment>
<dbReference type="PANTHER" id="PTHR21284:SF12">
    <property type="entry name" value="EG:80H7.2 PROTEIN"/>
    <property type="match status" value="1"/>
</dbReference>
<evidence type="ECO:0000256" key="3">
    <source>
        <dbReference type="ARBA" id="ARBA00022989"/>
    </source>
</evidence>
<accession>A0ABQ9EQZ3</accession>
<proteinExistence type="predicted"/>
<dbReference type="InterPro" id="IPR004031">
    <property type="entry name" value="PMP22/EMP/MP20/Claudin"/>
</dbReference>
<dbReference type="Gene3D" id="1.20.140.150">
    <property type="match status" value="1"/>
</dbReference>
<dbReference type="Proteomes" id="UP001217089">
    <property type="component" value="Unassembled WGS sequence"/>
</dbReference>
<keyword evidence="2 5" id="KW-0812">Transmembrane</keyword>
<evidence type="ECO:0000313" key="6">
    <source>
        <dbReference type="EMBL" id="KAJ8307639.1"/>
    </source>
</evidence>
<name>A0ABQ9EQZ3_TEGGR</name>
<keyword evidence="3 5" id="KW-1133">Transmembrane helix</keyword>
<feature type="transmembrane region" description="Helical" evidence="5">
    <location>
        <begin position="71"/>
        <end position="93"/>
    </location>
</feature>
<protein>
    <submittedName>
        <fullName evidence="6">Uncharacterized protein</fullName>
    </submittedName>
</protein>
<sequence>MNSCAAVFGLIMLVITDLAIIISFATPYWEESKVLSRSSGLWAFCSSDDCTWIFEDGYRNSDPDWFRATQGLMTVGLCVGLVALIIATLALCCQCRKCNYGILSIGIAVVVFGVKAADSGTRIDWTESRSFNRFGWSFWLAAGSSGMALLTSFIYCCTCRGA</sequence>
<dbReference type="Pfam" id="PF00822">
    <property type="entry name" value="PMP22_Claudin"/>
    <property type="match status" value="1"/>
</dbReference>
<evidence type="ECO:0000256" key="1">
    <source>
        <dbReference type="ARBA" id="ARBA00004141"/>
    </source>
</evidence>
<reference evidence="6 7" key="1">
    <citation type="submission" date="2022-12" db="EMBL/GenBank/DDBJ databases">
        <title>Chromosome-level genome of Tegillarca granosa.</title>
        <authorList>
            <person name="Kim J."/>
        </authorList>
    </citation>
    <scope>NUCLEOTIDE SEQUENCE [LARGE SCALE GENOMIC DNA]</scope>
    <source>
        <strain evidence="6">Teg-2019</strain>
        <tissue evidence="6">Adductor muscle</tissue>
    </source>
</reference>
<dbReference type="PANTHER" id="PTHR21284">
    <property type="entry name" value="EG:80H7.2 PROTEIN"/>
    <property type="match status" value="1"/>
</dbReference>
<gene>
    <name evidence="6" type="ORF">KUTeg_014804</name>
</gene>
<organism evidence="6 7">
    <name type="scientific">Tegillarca granosa</name>
    <name type="common">Malaysian cockle</name>
    <name type="synonym">Anadara granosa</name>
    <dbReference type="NCBI Taxonomy" id="220873"/>
    <lineage>
        <taxon>Eukaryota</taxon>
        <taxon>Metazoa</taxon>
        <taxon>Spiralia</taxon>
        <taxon>Lophotrochozoa</taxon>
        <taxon>Mollusca</taxon>
        <taxon>Bivalvia</taxon>
        <taxon>Autobranchia</taxon>
        <taxon>Pteriomorphia</taxon>
        <taxon>Arcoida</taxon>
        <taxon>Arcoidea</taxon>
        <taxon>Arcidae</taxon>
        <taxon>Tegillarca</taxon>
    </lineage>
</organism>
<evidence type="ECO:0000256" key="4">
    <source>
        <dbReference type="ARBA" id="ARBA00023136"/>
    </source>
</evidence>
<evidence type="ECO:0000313" key="7">
    <source>
        <dbReference type="Proteomes" id="UP001217089"/>
    </source>
</evidence>
<keyword evidence="4 5" id="KW-0472">Membrane</keyword>
<comment type="subcellular location">
    <subcellularLocation>
        <location evidence="1">Membrane</location>
        <topology evidence="1">Multi-pass membrane protein</topology>
    </subcellularLocation>
</comment>
<feature type="transmembrane region" description="Helical" evidence="5">
    <location>
        <begin position="137"/>
        <end position="157"/>
    </location>
</feature>
<feature type="transmembrane region" description="Helical" evidence="5">
    <location>
        <begin position="7"/>
        <end position="29"/>
    </location>
</feature>
<feature type="transmembrane region" description="Helical" evidence="5">
    <location>
        <begin position="100"/>
        <end position="117"/>
    </location>
</feature>
<evidence type="ECO:0000256" key="5">
    <source>
        <dbReference type="SAM" id="Phobius"/>
    </source>
</evidence>